<reference evidence="4 5" key="1">
    <citation type="submission" date="2024-01" db="EMBL/GenBank/DDBJ databases">
        <authorList>
            <person name="Alioto T."/>
            <person name="Alioto T."/>
            <person name="Gomez Garrido J."/>
        </authorList>
    </citation>
    <scope>NUCLEOTIDE SEQUENCE [LARGE SCALE GENOMIC DNA]</scope>
</reference>
<dbReference type="GO" id="GO:0006955">
    <property type="term" value="P:immune response"/>
    <property type="evidence" value="ECO:0007669"/>
    <property type="project" value="InterPro"/>
</dbReference>
<gene>
    <name evidence="4" type="ORF">FSCOSCO3_A037932</name>
</gene>
<keyword evidence="5" id="KW-1185">Reference proteome</keyword>
<accession>A0AAV1QEY6</accession>
<keyword evidence="2" id="KW-0732">Signal</keyword>
<dbReference type="Gene3D" id="2.40.50.40">
    <property type="match status" value="1"/>
</dbReference>
<dbReference type="GO" id="GO:0008009">
    <property type="term" value="F:chemokine activity"/>
    <property type="evidence" value="ECO:0007669"/>
    <property type="project" value="InterPro"/>
</dbReference>
<dbReference type="SUPFAM" id="SSF54117">
    <property type="entry name" value="Interleukin 8-like chemokines"/>
    <property type="match status" value="1"/>
</dbReference>
<keyword evidence="1" id="KW-0202">Cytokine</keyword>
<evidence type="ECO:0000313" key="5">
    <source>
        <dbReference type="Proteomes" id="UP001314229"/>
    </source>
</evidence>
<dbReference type="InterPro" id="IPR036048">
    <property type="entry name" value="Interleukin_8-like_sf"/>
</dbReference>
<organism evidence="4 5">
    <name type="scientific">Scomber scombrus</name>
    <name type="common">Atlantic mackerel</name>
    <name type="synonym">Scomber vernalis</name>
    <dbReference type="NCBI Taxonomy" id="13677"/>
    <lineage>
        <taxon>Eukaryota</taxon>
        <taxon>Metazoa</taxon>
        <taxon>Chordata</taxon>
        <taxon>Craniata</taxon>
        <taxon>Vertebrata</taxon>
        <taxon>Euteleostomi</taxon>
        <taxon>Actinopterygii</taxon>
        <taxon>Neopterygii</taxon>
        <taxon>Teleostei</taxon>
        <taxon>Neoteleostei</taxon>
        <taxon>Acanthomorphata</taxon>
        <taxon>Pelagiaria</taxon>
        <taxon>Scombriformes</taxon>
        <taxon>Scombridae</taxon>
        <taxon>Scomber</taxon>
    </lineage>
</organism>
<dbReference type="EMBL" id="CAWUFR010001070">
    <property type="protein sequence ID" value="CAK6982658.1"/>
    <property type="molecule type" value="Genomic_DNA"/>
</dbReference>
<dbReference type="GO" id="GO:0005615">
    <property type="term" value="C:extracellular space"/>
    <property type="evidence" value="ECO:0007669"/>
    <property type="project" value="UniProtKB-KW"/>
</dbReference>
<feature type="signal peptide" evidence="2">
    <location>
        <begin position="1"/>
        <end position="23"/>
    </location>
</feature>
<evidence type="ECO:0000256" key="2">
    <source>
        <dbReference type="SAM" id="SignalP"/>
    </source>
</evidence>
<feature type="chain" id="PRO_5043337324" description="Chemokine interleukin-8-like domain-containing protein" evidence="2">
    <location>
        <begin position="24"/>
        <end position="94"/>
    </location>
</feature>
<proteinExistence type="predicted"/>
<evidence type="ECO:0000259" key="3">
    <source>
        <dbReference type="Pfam" id="PF00048"/>
    </source>
</evidence>
<evidence type="ECO:0000313" key="4">
    <source>
        <dbReference type="EMBL" id="CAK6982658.1"/>
    </source>
</evidence>
<dbReference type="InterPro" id="IPR001811">
    <property type="entry name" value="Chemokine_IL8-like_dom"/>
</dbReference>
<dbReference type="Pfam" id="PF00048">
    <property type="entry name" value="IL8"/>
    <property type="match status" value="1"/>
</dbReference>
<dbReference type="AlphaFoldDB" id="A0AAV1QEY6"/>
<sequence length="94" mass="10784">MCRTVWMWLLILAVLSLSSESEGERKIPPCCTKSSNARVTKPIKECHELKPRTNCYVHAFLIVTQDNKQYCVKPNAPWLKRLINEGNLKCPPIT</sequence>
<protein>
    <recommendedName>
        <fullName evidence="3">Chemokine interleukin-8-like domain-containing protein</fullName>
    </recommendedName>
</protein>
<dbReference type="Proteomes" id="UP001314229">
    <property type="component" value="Unassembled WGS sequence"/>
</dbReference>
<comment type="caution">
    <text evidence="4">The sequence shown here is derived from an EMBL/GenBank/DDBJ whole genome shotgun (WGS) entry which is preliminary data.</text>
</comment>
<name>A0AAV1QEY6_SCOSC</name>
<evidence type="ECO:0000256" key="1">
    <source>
        <dbReference type="ARBA" id="ARBA00022514"/>
    </source>
</evidence>
<feature type="domain" description="Chemokine interleukin-8-like" evidence="3">
    <location>
        <begin position="30"/>
        <end position="84"/>
    </location>
</feature>